<organism evidence="4 5">
    <name type="scientific">Cyclotella atomus</name>
    <dbReference type="NCBI Taxonomy" id="382360"/>
    <lineage>
        <taxon>Eukaryota</taxon>
        <taxon>Sar</taxon>
        <taxon>Stramenopiles</taxon>
        <taxon>Ochrophyta</taxon>
        <taxon>Bacillariophyta</taxon>
        <taxon>Coscinodiscophyceae</taxon>
        <taxon>Thalassiosirophycidae</taxon>
        <taxon>Stephanodiscales</taxon>
        <taxon>Stephanodiscaceae</taxon>
        <taxon>Cyclotella</taxon>
    </lineage>
</organism>
<keyword evidence="5" id="KW-1185">Reference proteome</keyword>
<dbReference type="AlphaFoldDB" id="A0ABD3P9E8"/>
<keyword evidence="3" id="KW-0472">Membrane</keyword>
<feature type="compositionally biased region" description="Low complexity" evidence="2">
    <location>
        <begin position="541"/>
        <end position="562"/>
    </location>
</feature>
<feature type="compositionally biased region" description="Low complexity" evidence="2">
    <location>
        <begin position="621"/>
        <end position="634"/>
    </location>
</feature>
<evidence type="ECO:0000256" key="3">
    <source>
        <dbReference type="SAM" id="Phobius"/>
    </source>
</evidence>
<feature type="compositionally biased region" description="Low complexity" evidence="2">
    <location>
        <begin position="443"/>
        <end position="452"/>
    </location>
</feature>
<evidence type="ECO:0000256" key="1">
    <source>
        <dbReference type="SAM" id="Coils"/>
    </source>
</evidence>
<reference evidence="4 5" key="1">
    <citation type="submission" date="2024-10" db="EMBL/GenBank/DDBJ databases">
        <title>Updated reference genomes for cyclostephanoid diatoms.</title>
        <authorList>
            <person name="Roberts W.R."/>
            <person name="Alverson A.J."/>
        </authorList>
    </citation>
    <scope>NUCLEOTIDE SEQUENCE [LARGE SCALE GENOMIC DNA]</scope>
    <source>
        <strain evidence="4 5">AJA010-31</strain>
    </source>
</reference>
<feature type="coiled-coil region" evidence="1">
    <location>
        <begin position="123"/>
        <end position="160"/>
    </location>
</feature>
<feature type="region of interest" description="Disordered" evidence="2">
    <location>
        <begin position="319"/>
        <end position="669"/>
    </location>
</feature>
<feature type="compositionally biased region" description="Basic and acidic residues" evidence="2">
    <location>
        <begin position="427"/>
        <end position="438"/>
    </location>
</feature>
<feature type="compositionally biased region" description="Basic residues" evidence="2">
    <location>
        <begin position="659"/>
        <end position="669"/>
    </location>
</feature>
<keyword evidence="1" id="KW-0175">Coiled coil</keyword>
<feature type="region of interest" description="Disordered" evidence="2">
    <location>
        <begin position="18"/>
        <end position="51"/>
    </location>
</feature>
<comment type="caution">
    <text evidence="4">The sequence shown here is derived from an EMBL/GenBank/DDBJ whole genome shotgun (WGS) entry which is preliminary data.</text>
</comment>
<proteinExistence type="predicted"/>
<feature type="compositionally biased region" description="Polar residues" evidence="2">
    <location>
        <begin position="595"/>
        <end position="608"/>
    </location>
</feature>
<accession>A0ABD3P9E8</accession>
<dbReference type="Proteomes" id="UP001530400">
    <property type="component" value="Unassembled WGS sequence"/>
</dbReference>
<evidence type="ECO:0000313" key="4">
    <source>
        <dbReference type="EMBL" id="KAL3784342.1"/>
    </source>
</evidence>
<feature type="transmembrane region" description="Helical" evidence="3">
    <location>
        <begin position="52"/>
        <end position="71"/>
    </location>
</feature>
<protein>
    <submittedName>
        <fullName evidence="4">Uncharacterized protein</fullName>
    </submittedName>
</protein>
<sequence>MSYRTKLLLTSAASAVAPDPFNGRLSEPLLAKKRDDEDVGDEHEKKEEEDPWSSIGVVVGAIVLGVAGVAASTAAMVTSAGMAVVYMAGGICVATSATVVRNQYELSKGKGYREGINSLRKEANRLGEQTELLVQAVNELEAEAGLMQGLEEQLSEIARKQGVNVNEIVMLVRENEEILSKQKSNLKQTFVSDMARAFISSEFLLGDMKVDLKNLPVLLLRLQIQLNSHGMRLDTEKFTEMVRRDNDVGTILKMCGDMLSVNDKGSIDPDTMDMVTLDQQYSKGSVEAARGKAPQLMEAKLDHRNTVVRDVSRRLSMRGIEIGSDSDESSVDSTYSDDQPPASARAAESHKPRRQQRQHQQQQQQVESRPKAVGKFKAAAKLNRFMGGSKRDEESEYIQDARSNPRSQTQSKFKSAAIMAAAAASPRESRMGGRRLSDNDEQSIGSSGTGSKRTTRSVDKAMNALRKSRPGGGTSSASYNRRQSDDEQSMGSTGAGSRRKTGKPVSSGKRGDVDDDFSGSGTGAQRRTRSVDKATNALKMSKSSGGTPSASSATRKSSSQPRRVVPGRGGMSPSRQADDDASHSSSVGARRARKLNSSISAPTRSASGGSSGKLRRAATMGEGARSAATRSASGGSSGRLRRAATMGEGTRREASSAGGRRRVRDRSFE</sequence>
<keyword evidence="3" id="KW-1133">Transmembrane helix</keyword>
<evidence type="ECO:0000256" key="2">
    <source>
        <dbReference type="SAM" id="MobiDB-lite"/>
    </source>
</evidence>
<name>A0ABD3P9E8_9STRA</name>
<feature type="compositionally biased region" description="Polar residues" evidence="2">
    <location>
        <begin position="401"/>
        <end position="413"/>
    </location>
</feature>
<gene>
    <name evidence="4" type="ORF">ACHAWO_012185</name>
</gene>
<feature type="compositionally biased region" description="Basic and acidic residues" evidence="2">
    <location>
        <begin position="30"/>
        <end position="48"/>
    </location>
</feature>
<evidence type="ECO:0000313" key="5">
    <source>
        <dbReference type="Proteomes" id="UP001530400"/>
    </source>
</evidence>
<dbReference type="EMBL" id="JALLPJ020000731">
    <property type="protein sequence ID" value="KAL3784342.1"/>
    <property type="molecule type" value="Genomic_DNA"/>
</dbReference>
<keyword evidence="3" id="KW-0812">Transmembrane</keyword>